<dbReference type="EMBL" id="WBKO01000002">
    <property type="protein sequence ID" value="MDV2482437.1"/>
    <property type="molecule type" value="Genomic_DNA"/>
</dbReference>
<sequence length="97" mass="11058">MSRRAGSHQISNTRSISLPRHPVVSGFETIKVLEKLGFSFLRQVGSHVQMRKVVEDRRLRVTVPLHDELSTATLNAIVTDVAEFEGRTKEEIYDLLR</sequence>
<protein>
    <submittedName>
        <fullName evidence="7">Type II toxin-antitoxin system HicA family toxin</fullName>
    </submittedName>
</protein>
<organism evidence="7 8">
    <name type="scientific">Methanoculleus caldifontis</name>
    <dbReference type="NCBI Taxonomy" id="2651577"/>
    <lineage>
        <taxon>Archaea</taxon>
        <taxon>Methanobacteriati</taxon>
        <taxon>Methanobacteriota</taxon>
        <taxon>Stenosarchaea group</taxon>
        <taxon>Methanomicrobia</taxon>
        <taxon>Methanomicrobiales</taxon>
        <taxon>Methanomicrobiaceae</taxon>
        <taxon>Methanoculleus</taxon>
    </lineage>
</organism>
<dbReference type="InterPro" id="IPR038570">
    <property type="entry name" value="HicA_sf"/>
</dbReference>
<dbReference type="RefSeq" id="WP_394357930.1">
    <property type="nucleotide sequence ID" value="NZ_WBKO01000002.1"/>
</dbReference>
<keyword evidence="5" id="KW-0694">RNA-binding</keyword>
<name>A0ABU3X308_9EURY</name>
<keyword evidence="3" id="KW-0255">Endonuclease</keyword>
<evidence type="ECO:0000256" key="1">
    <source>
        <dbReference type="ARBA" id="ARBA00022649"/>
    </source>
</evidence>
<dbReference type="Gene3D" id="3.30.920.30">
    <property type="entry name" value="Hypothetical protein"/>
    <property type="match status" value="1"/>
</dbReference>
<dbReference type="InterPro" id="IPR012933">
    <property type="entry name" value="HicA_mRNA_interferase"/>
</dbReference>
<proteinExistence type="predicted"/>
<evidence type="ECO:0000313" key="7">
    <source>
        <dbReference type="EMBL" id="MDV2482437.1"/>
    </source>
</evidence>
<dbReference type="SUPFAM" id="SSF54786">
    <property type="entry name" value="YcfA/nrd intein domain"/>
    <property type="match status" value="1"/>
</dbReference>
<dbReference type="Pfam" id="PF07927">
    <property type="entry name" value="HicA_toxin"/>
    <property type="match status" value="1"/>
</dbReference>
<evidence type="ECO:0000256" key="6">
    <source>
        <dbReference type="ARBA" id="ARBA00023016"/>
    </source>
</evidence>
<keyword evidence="1" id="KW-1277">Toxin-antitoxin system</keyword>
<reference evidence="7 8" key="1">
    <citation type="submission" date="2019-10" db="EMBL/GenBank/DDBJ databases">
        <title>Isolation and characterization of Methanoculleus sp. Wushi-C6 from a hot spring well.</title>
        <authorList>
            <person name="Chen S.-C."/>
            <person name="Lan Z.-H."/>
            <person name="You Y.-T."/>
            <person name="Lai M.-C."/>
        </authorList>
    </citation>
    <scope>NUCLEOTIDE SEQUENCE [LARGE SCALE GENOMIC DNA]</scope>
    <source>
        <strain evidence="7 8">Wushi-C6</strain>
    </source>
</reference>
<accession>A0ABU3X308</accession>
<gene>
    <name evidence="7" type="ORF">F8E02_10585</name>
</gene>
<evidence type="ECO:0000256" key="2">
    <source>
        <dbReference type="ARBA" id="ARBA00022722"/>
    </source>
</evidence>
<keyword evidence="8" id="KW-1185">Reference proteome</keyword>
<evidence type="ECO:0000256" key="4">
    <source>
        <dbReference type="ARBA" id="ARBA00022801"/>
    </source>
</evidence>
<evidence type="ECO:0000313" key="8">
    <source>
        <dbReference type="Proteomes" id="UP001281203"/>
    </source>
</evidence>
<keyword evidence="6" id="KW-0346">Stress response</keyword>
<evidence type="ECO:0000256" key="3">
    <source>
        <dbReference type="ARBA" id="ARBA00022759"/>
    </source>
</evidence>
<comment type="caution">
    <text evidence="7">The sequence shown here is derived from an EMBL/GenBank/DDBJ whole genome shotgun (WGS) entry which is preliminary data.</text>
</comment>
<keyword evidence="4" id="KW-0378">Hydrolase</keyword>
<keyword evidence="2" id="KW-0540">Nuclease</keyword>
<evidence type="ECO:0000256" key="5">
    <source>
        <dbReference type="ARBA" id="ARBA00022884"/>
    </source>
</evidence>
<dbReference type="Proteomes" id="UP001281203">
    <property type="component" value="Unassembled WGS sequence"/>
</dbReference>